<accession>A0AAU8V5A2</accession>
<organism evidence="2 3">
    <name type="scientific">Elizabethkingia anophelis</name>
    <dbReference type="NCBI Taxonomy" id="1117645"/>
    <lineage>
        <taxon>Bacteria</taxon>
        <taxon>Pseudomonadati</taxon>
        <taxon>Bacteroidota</taxon>
        <taxon>Flavobacteriia</taxon>
        <taxon>Flavobacteriales</taxon>
        <taxon>Weeksellaceae</taxon>
        <taxon>Elizabethkingia</taxon>
    </lineage>
</organism>
<name>A0AAU8V5A2_9FLAO</name>
<evidence type="ECO:0000313" key="2">
    <source>
        <dbReference type="EMBL" id="AQX03707.1"/>
    </source>
</evidence>
<evidence type="ECO:0000256" key="1">
    <source>
        <dbReference type="SAM" id="Phobius"/>
    </source>
</evidence>
<dbReference type="Proteomes" id="UP000190848">
    <property type="component" value="Plasmid unnamed"/>
</dbReference>
<proteinExistence type="predicted"/>
<gene>
    <name evidence="2" type="ORF">BBD32_19375</name>
</gene>
<dbReference type="EMBL" id="CP016375">
    <property type="protein sequence ID" value="AQX03707.1"/>
    <property type="molecule type" value="Genomic_DNA"/>
</dbReference>
<keyword evidence="1" id="KW-0812">Transmembrane</keyword>
<keyword evidence="1" id="KW-1133">Transmembrane helix</keyword>
<feature type="transmembrane region" description="Helical" evidence="1">
    <location>
        <begin position="25"/>
        <end position="46"/>
    </location>
</feature>
<dbReference type="RefSeq" id="WP_078396991.1">
    <property type="nucleotide sequence ID" value="NZ_CP016375.1"/>
</dbReference>
<dbReference type="AlphaFoldDB" id="A0AAU8V5A2"/>
<sequence>MKSNVLQIDTQLSGLINFFNENETLCLVIIIILGVVFLIKMLSYYINQIEDDNKAVSLLKKQGKVIYQGSLYFFNADSLWSTSANQVSGFFYEEEDKFIKIDGSCYYKNALRQTDLTIV</sequence>
<protein>
    <submittedName>
        <fullName evidence="2">Uncharacterized protein</fullName>
    </submittedName>
</protein>
<reference evidence="2 3" key="1">
    <citation type="submission" date="2016-07" db="EMBL/GenBank/DDBJ databases">
        <title>Revisiting the taxonomy of the Elizabethkingia Genus using Whole-Genome Sequencing, Optical Mapping, and MALDI-TOF, along with proposal of three novel Elizabethkingia species: Elizabethkingia bruuniana sp. nov., Elizabethkingia ursingii sp. nov., and Elizabethkingia occulta sp. nov.</title>
        <authorList>
            <person name="Nicholson A.C."/>
        </authorList>
    </citation>
    <scope>NUCLEOTIDE SEQUENCE [LARGE SCALE GENOMIC DNA]</scope>
    <source>
        <strain evidence="2 3">F3201</strain>
        <plasmid evidence="2 3">unnamed</plasmid>
    </source>
</reference>
<evidence type="ECO:0000313" key="3">
    <source>
        <dbReference type="Proteomes" id="UP000190848"/>
    </source>
</evidence>
<keyword evidence="1" id="KW-0472">Membrane</keyword>
<geneLocation type="plasmid" evidence="2 3">
    <name>unnamed</name>
</geneLocation>
<keyword evidence="2" id="KW-0614">Plasmid</keyword>